<dbReference type="InterPro" id="IPR033897">
    <property type="entry name" value="SRF-like_MADS-box"/>
</dbReference>
<sequence>MVKRVGGGGTKRKIDKMEKIPKREYRATTFSKRCSGLYSKAAQLCLLADAQIAILATPPSSQSNVSFFSFGHSSVDAVVKAYLTGRRLAPVREEPMEEDIGVCMARKELGLELWWEKESLCESKDPRELMDAVKAMERMLSKLRSGDFVSDEEDVTKSNEIMAKKSNVVLHQGTQEPDETLDIQAVCCVPGDDLPHEGFDKITEEQDQILALCATDNNINGLSGSGLDVYSQEVDIDELIDWTTFESSVFDDGVLDSTQEHQGSLLMNFEAAAHDVSYTNPNPPIYNYYREGVEEEALVFQNKAANDVSTMNPDDLIYDFEGVVEEEGFVFQNSVLDEDNLQFSDYFN</sequence>
<evidence type="ECO:0000256" key="5">
    <source>
        <dbReference type="ARBA" id="ARBA00023242"/>
    </source>
</evidence>
<accession>A0A3P5Z537</accession>
<dbReference type="EMBL" id="LR031569">
    <property type="protein sequence ID" value="VDC68200.1"/>
    <property type="molecule type" value="Genomic_DNA"/>
</dbReference>
<dbReference type="AlphaFoldDB" id="A0A3P5Z537"/>
<keyword evidence="2" id="KW-0805">Transcription regulation</keyword>
<name>A0A3P5Z537_BRACM</name>
<dbReference type="GO" id="GO:0005634">
    <property type="term" value="C:nucleus"/>
    <property type="evidence" value="ECO:0007669"/>
    <property type="project" value="UniProtKB-SubCell"/>
</dbReference>
<protein>
    <recommendedName>
        <fullName evidence="6">MADS-box domain-containing protein</fullName>
    </recommendedName>
</protein>
<dbReference type="SMART" id="SM00432">
    <property type="entry name" value="MADS"/>
    <property type="match status" value="1"/>
</dbReference>
<keyword evidence="5" id="KW-0539">Nucleus</keyword>
<proteinExistence type="predicted"/>
<evidence type="ECO:0000256" key="2">
    <source>
        <dbReference type="ARBA" id="ARBA00023015"/>
    </source>
</evidence>
<dbReference type="SUPFAM" id="SSF55455">
    <property type="entry name" value="SRF-like"/>
    <property type="match status" value="1"/>
</dbReference>
<keyword evidence="3" id="KW-0238">DNA-binding</keyword>
<evidence type="ECO:0000313" key="8">
    <source>
        <dbReference type="EMBL" id="VDC68200.1"/>
    </source>
</evidence>
<dbReference type="CDD" id="cd00266">
    <property type="entry name" value="MADS_SRF_like"/>
    <property type="match status" value="1"/>
</dbReference>
<dbReference type="InterPro" id="IPR002100">
    <property type="entry name" value="TF_MADSbox"/>
</dbReference>
<dbReference type="GO" id="GO:0046983">
    <property type="term" value="F:protein dimerization activity"/>
    <property type="evidence" value="ECO:0007669"/>
    <property type="project" value="InterPro"/>
</dbReference>
<evidence type="ECO:0000259" key="6">
    <source>
        <dbReference type="PROSITE" id="PS50066"/>
    </source>
</evidence>
<dbReference type="GO" id="GO:0045944">
    <property type="term" value="P:positive regulation of transcription by RNA polymerase II"/>
    <property type="evidence" value="ECO:0007669"/>
    <property type="project" value="InterPro"/>
</dbReference>
<evidence type="ECO:0000313" key="7">
    <source>
        <dbReference type="EMBL" id="CAG7872345.1"/>
    </source>
</evidence>
<evidence type="ECO:0000256" key="4">
    <source>
        <dbReference type="ARBA" id="ARBA00023163"/>
    </source>
</evidence>
<dbReference type="GO" id="GO:0000981">
    <property type="term" value="F:DNA-binding transcription factor activity, RNA polymerase II-specific"/>
    <property type="evidence" value="ECO:0007669"/>
    <property type="project" value="InterPro"/>
</dbReference>
<reference evidence="8" key="1">
    <citation type="submission" date="2018-11" db="EMBL/GenBank/DDBJ databases">
        <authorList>
            <consortium name="Genoscope - CEA"/>
            <person name="William W."/>
        </authorList>
    </citation>
    <scope>NUCLEOTIDE SEQUENCE</scope>
</reference>
<dbReference type="InterPro" id="IPR036879">
    <property type="entry name" value="TF_MADSbox_sf"/>
</dbReference>
<evidence type="ECO:0000256" key="1">
    <source>
        <dbReference type="ARBA" id="ARBA00004123"/>
    </source>
</evidence>
<dbReference type="PROSITE" id="PS50066">
    <property type="entry name" value="MADS_BOX_2"/>
    <property type="match status" value="1"/>
</dbReference>
<evidence type="ECO:0000256" key="3">
    <source>
        <dbReference type="ARBA" id="ARBA00023125"/>
    </source>
</evidence>
<dbReference type="PANTHER" id="PTHR11945">
    <property type="entry name" value="MADS BOX PROTEIN"/>
    <property type="match status" value="1"/>
</dbReference>
<dbReference type="GO" id="GO:0000987">
    <property type="term" value="F:cis-regulatory region sequence-specific DNA binding"/>
    <property type="evidence" value="ECO:0007669"/>
    <property type="project" value="InterPro"/>
</dbReference>
<dbReference type="PANTHER" id="PTHR11945:SF652">
    <property type="entry name" value="MADS-BOX DOMAIN-CONTAINING PROTEIN"/>
    <property type="match status" value="1"/>
</dbReference>
<gene>
    <name evidence="8" type="ORF">BRAA06T26740Z</name>
    <name evidence="7" type="ORF">BRAPAZ1V2_A06P45850.2</name>
</gene>
<feature type="domain" description="MADS-box" evidence="6">
    <location>
        <begin position="10"/>
        <end position="55"/>
    </location>
</feature>
<dbReference type="Gene3D" id="3.40.1810.10">
    <property type="entry name" value="Transcription factor, MADS-box"/>
    <property type="match status" value="1"/>
</dbReference>
<dbReference type="Proteomes" id="UP000694005">
    <property type="component" value="Chromosome A06"/>
</dbReference>
<keyword evidence="4" id="KW-0804">Transcription</keyword>
<organism evidence="8">
    <name type="scientific">Brassica campestris</name>
    <name type="common">Field mustard</name>
    <dbReference type="NCBI Taxonomy" id="3711"/>
    <lineage>
        <taxon>Eukaryota</taxon>
        <taxon>Viridiplantae</taxon>
        <taxon>Streptophyta</taxon>
        <taxon>Embryophyta</taxon>
        <taxon>Tracheophyta</taxon>
        <taxon>Spermatophyta</taxon>
        <taxon>Magnoliopsida</taxon>
        <taxon>eudicotyledons</taxon>
        <taxon>Gunneridae</taxon>
        <taxon>Pentapetalae</taxon>
        <taxon>rosids</taxon>
        <taxon>malvids</taxon>
        <taxon>Brassicales</taxon>
        <taxon>Brassicaceae</taxon>
        <taxon>Brassiceae</taxon>
        <taxon>Brassica</taxon>
    </lineage>
</organism>
<dbReference type="Gramene" id="A06p45850.2_BraZ1">
    <property type="protein sequence ID" value="A06p45850.2_BraZ1.CDS.1"/>
    <property type="gene ID" value="A06g45850.2_BraZ1"/>
</dbReference>
<dbReference type="Pfam" id="PF00319">
    <property type="entry name" value="SRF-TF"/>
    <property type="match status" value="1"/>
</dbReference>
<comment type="subcellular location">
    <subcellularLocation>
        <location evidence="1">Nucleus</location>
    </subcellularLocation>
</comment>
<dbReference type="EMBL" id="LS974622">
    <property type="protein sequence ID" value="CAG7872345.1"/>
    <property type="molecule type" value="Genomic_DNA"/>
</dbReference>